<feature type="chain" id="PRO_5047252757" description="Lipoprotein" evidence="1">
    <location>
        <begin position="26"/>
        <end position="158"/>
    </location>
</feature>
<feature type="signal peptide" evidence="1">
    <location>
        <begin position="1"/>
        <end position="25"/>
    </location>
</feature>
<comment type="caution">
    <text evidence="2">The sequence shown here is derived from an EMBL/GenBank/DDBJ whole genome shotgun (WGS) entry which is preliminary data.</text>
</comment>
<dbReference type="RefSeq" id="WP_225676039.1">
    <property type="nucleotide sequence ID" value="NZ_JAEDAH010000091.1"/>
</dbReference>
<reference evidence="2 3" key="1">
    <citation type="submission" date="2020-12" db="EMBL/GenBank/DDBJ databases">
        <title>Novel Thalassolituus-related marine hydrocarbonoclastic bacteria mediated algae-derived hydrocarbons mineralization in twilight zone of the northern South China Sea.</title>
        <authorList>
            <person name="Dong C."/>
        </authorList>
    </citation>
    <scope>NUCLEOTIDE SEQUENCE [LARGE SCALE GENOMIC DNA]</scope>
    <source>
        <strain evidence="2 3">IMCC1826</strain>
    </source>
</reference>
<evidence type="ECO:0008006" key="4">
    <source>
        <dbReference type="Google" id="ProtNLM"/>
    </source>
</evidence>
<protein>
    <recommendedName>
        <fullName evidence="4">Lipoprotein</fullName>
    </recommendedName>
</protein>
<proteinExistence type="predicted"/>
<dbReference type="EMBL" id="JAEDAH010000091">
    <property type="protein sequence ID" value="MCA6064756.1"/>
    <property type="molecule type" value="Genomic_DNA"/>
</dbReference>
<gene>
    <name evidence="2" type="ORF">I9W95_14180</name>
</gene>
<evidence type="ECO:0000313" key="3">
    <source>
        <dbReference type="Proteomes" id="UP000714380"/>
    </source>
</evidence>
<dbReference type="Proteomes" id="UP000714380">
    <property type="component" value="Unassembled WGS sequence"/>
</dbReference>
<evidence type="ECO:0000256" key="1">
    <source>
        <dbReference type="SAM" id="SignalP"/>
    </source>
</evidence>
<accession>A0ABS7ZWG1</accession>
<name>A0ABS7ZWG1_9GAMM</name>
<keyword evidence="1" id="KW-0732">Signal</keyword>
<organism evidence="2 3">
    <name type="scientific">Thalassolituus marinus</name>
    <dbReference type="NCBI Taxonomy" id="671053"/>
    <lineage>
        <taxon>Bacteria</taxon>
        <taxon>Pseudomonadati</taxon>
        <taxon>Pseudomonadota</taxon>
        <taxon>Gammaproteobacteria</taxon>
        <taxon>Oceanospirillales</taxon>
        <taxon>Oceanospirillaceae</taxon>
        <taxon>Thalassolituus</taxon>
    </lineage>
</organism>
<evidence type="ECO:0000313" key="2">
    <source>
        <dbReference type="EMBL" id="MCA6064756.1"/>
    </source>
</evidence>
<keyword evidence="3" id="KW-1185">Reference proteome</keyword>
<sequence length="158" mass="17522">MNKILTFIVLLPCFMAMNGCSGSDAASLGESDVYRISGVSEQPFSFLDSGKDGVMLYFSSDRTGRCNLSFIREKFNDEYQVRSDRLGKGDVDLMCLHSGGAYSMSNTENTNVSMSIKMLDGSGLLRLNFSLYSVRSEDYLTGTLTLKLNRSEVDAIRR</sequence>